<dbReference type="GeneID" id="38134029"/>
<dbReference type="EMBL" id="KZ852042">
    <property type="protein sequence ID" value="RDH34652.1"/>
    <property type="molecule type" value="Genomic_DNA"/>
</dbReference>
<dbReference type="InterPro" id="IPR036770">
    <property type="entry name" value="Ankyrin_rpt-contain_sf"/>
</dbReference>
<dbReference type="SUPFAM" id="SSF52540">
    <property type="entry name" value="P-loop containing nucleoside triphosphate hydrolases"/>
    <property type="match status" value="1"/>
</dbReference>
<dbReference type="InterPro" id="IPR027417">
    <property type="entry name" value="P-loop_NTPase"/>
</dbReference>
<reference evidence="5 6" key="1">
    <citation type="submission" date="2018-07" db="EMBL/GenBank/DDBJ databases">
        <title>The genomes of Aspergillus section Nigri reveals drivers in fungal speciation.</title>
        <authorList>
            <consortium name="DOE Joint Genome Institute"/>
            <person name="Vesth T.C."/>
            <person name="Nybo J."/>
            <person name="Theobald S."/>
            <person name="Brandl J."/>
            <person name="Frisvad J.C."/>
            <person name="Nielsen K.F."/>
            <person name="Lyhne E.K."/>
            <person name="Kogle M.E."/>
            <person name="Kuo A."/>
            <person name="Riley R."/>
            <person name="Clum A."/>
            <person name="Nolan M."/>
            <person name="Lipzen A."/>
            <person name="Salamov A."/>
            <person name="Henrissat B."/>
            <person name="Wiebenga A."/>
            <person name="De vries R.P."/>
            <person name="Grigoriev I.V."/>
            <person name="Mortensen U.H."/>
            <person name="Andersen M.R."/>
            <person name="Baker S.E."/>
        </authorList>
    </citation>
    <scope>NUCLEOTIDE SEQUENCE [LARGE SCALE GENOMIC DNA]</scope>
    <source>
        <strain evidence="5 6">CBS 139.54b</strain>
    </source>
</reference>
<proteinExistence type="predicted"/>
<dbReference type="Gene3D" id="1.25.40.20">
    <property type="entry name" value="Ankyrin repeat-containing domain"/>
    <property type="match status" value="1"/>
</dbReference>
<dbReference type="InterPro" id="IPR056884">
    <property type="entry name" value="NPHP3-like_N"/>
</dbReference>
<dbReference type="InterPro" id="IPR031352">
    <property type="entry name" value="SesA"/>
</dbReference>
<evidence type="ECO:0000259" key="2">
    <source>
        <dbReference type="Pfam" id="PF17107"/>
    </source>
</evidence>
<gene>
    <name evidence="5" type="ORF">BDQ94DRAFT_140700</name>
</gene>
<sequence>MMADPITLIGLASSIISFVEFGVDLVSAIKLLHDSHHGTLPEIHDMEVKVLDVKRTIQLAVIELSQYVNSKESLALLNLAKECDDRAMELENLMKKLKMRDEPWSRTLESGRVAVRTWWKRKSIDDLLHRLLVLSSNVKEETRGVLQRELTKKIRDDLIDFRNLQQELGTRSESQFDTIQSDIQELVREQQEMQAAQLDLLMQSLRACEDERRICQHQLEVLRSLRFEELYRRWSSIEETERLTNSWLFDRSQTTFIEWLEGHDGIYWISGKAGSGKSTLMKFASEHEKTLDALTKWSHNRPLFTASFYFWRQGFDLQKSQVGLLQSLLFQLVNRAPSLALKICPVNTIPPVWDLVRLRQAYQCISQEINLSAKFCFFIDGLDEYDGDENEAAKMLIFLCQSRHVKLCVSSRPRSSIETILWKGDCAQGRGNGQFTFAIHDFTKEDMRKYVQARLTEGGLGSHQGYLSISNEIISQISEQAQGVWLWVSLVTRDLQAALRRNESVATLRRLMKELPPDLESYFARMIERVDKRFRTEMARIFLIVIEEVQPLPLFAFSLLEEEDTNPNYALEAEIGPLTKGSKRTEGLWERLQVRCSDLLVLDHRPHPIFLHNSVDLLHRTVRDYLQDSYYGNLEFYANGFDPLVSLCRISLYLLKRIPTPNFNDKRSIHRVMGLVDECLYYAHEAEQKHSSRQAASLKVLDEVDRVNTIYAQGMPNHWTQARDSPVTQGYDEYREGGNCNFLALAIQARLVKYVKEKLHSQPDLLMKKRGRPLLDYALRPLRVTAITMPYHSQRDEPSVNVRMVELLLQKGANPNAKVYLNKDRTVWALFLLACYQAEQEGAVSDSLRHAWCEACRILIKNGARLDQSLGKGTQGLSVQGILRNQIFRGQEGLLTNIIESSQLEQSNKRFPTILRSVIEKITW</sequence>
<evidence type="ECO:0000259" key="3">
    <source>
        <dbReference type="Pfam" id="PF24883"/>
    </source>
</evidence>
<dbReference type="PANTHER" id="PTHR10039:SF5">
    <property type="entry name" value="NACHT DOMAIN-CONTAINING PROTEIN"/>
    <property type="match status" value="1"/>
</dbReference>
<name>A0A3F3Q6W4_9EURO</name>
<evidence type="ECO:0000259" key="4">
    <source>
        <dbReference type="Pfam" id="PF25053"/>
    </source>
</evidence>
<dbReference type="Proteomes" id="UP000253729">
    <property type="component" value="Unassembled WGS sequence"/>
</dbReference>
<dbReference type="AlphaFoldDB" id="A0A3F3Q6W4"/>
<feature type="domain" description="NACHT-NTPase and P-loop NTPases N-terminal" evidence="2">
    <location>
        <begin position="13"/>
        <end position="132"/>
    </location>
</feature>
<evidence type="ECO:0000256" key="1">
    <source>
        <dbReference type="ARBA" id="ARBA00022737"/>
    </source>
</evidence>
<organism evidence="5 6">
    <name type="scientific">Aspergillus welwitschiae</name>
    <dbReference type="NCBI Taxonomy" id="1341132"/>
    <lineage>
        <taxon>Eukaryota</taxon>
        <taxon>Fungi</taxon>
        <taxon>Dikarya</taxon>
        <taxon>Ascomycota</taxon>
        <taxon>Pezizomycotina</taxon>
        <taxon>Eurotiomycetes</taxon>
        <taxon>Eurotiomycetidae</taxon>
        <taxon>Eurotiales</taxon>
        <taxon>Aspergillaceae</taxon>
        <taxon>Aspergillus</taxon>
        <taxon>Aspergillus subgen. Circumdati</taxon>
    </lineage>
</organism>
<dbReference type="RefSeq" id="XP_026627674.1">
    <property type="nucleotide sequence ID" value="XM_026765673.1"/>
</dbReference>
<evidence type="ECO:0000313" key="6">
    <source>
        <dbReference type="Proteomes" id="UP000253729"/>
    </source>
</evidence>
<feature type="domain" description="DUF7791" evidence="4">
    <location>
        <begin position="530"/>
        <end position="660"/>
    </location>
</feature>
<evidence type="ECO:0008006" key="7">
    <source>
        <dbReference type="Google" id="ProtNLM"/>
    </source>
</evidence>
<dbReference type="PANTHER" id="PTHR10039">
    <property type="entry name" value="AMELOGENIN"/>
    <property type="match status" value="1"/>
</dbReference>
<dbReference type="STRING" id="1341132.A0A3F3Q6W4"/>
<accession>A0A3F3Q6W4</accession>
<keyword evidence="6" id="KW-1185">Reference proteome</keyword>
<dbReference type="Pfam" id="PF24883">
    <property type="entry name" value="NPHP3_N"/>
    <property type="match status" value="1"/>
</dbReference>
<evidence type="ECO:0000313" key="5">
    <source>
        <dbReference type="EMBL" id="RDH34652.1"/>
    </source>
</evidence>
<dbReference type="InterPro" id="IPR056693">
    <property type="entry name" value="DUF7791"/>
</dbReference>
<dbReference type="Pfam" id="PF17107">
    <property type="entry name" value="SesA"/>
    <property type="match status" value="1"/>
</dbReference>
<feature type="domain" description="Nephrocystin 3-like N-terminal" evidence="3">
    <location>
        <begin position="244"/>
        <end position="412"/>
    </location>
</feature>
<dbReference type="Gene3D" id="3.40.50.300">
    <property type="entry name" value="P-loop containing nucleotide triphosphate hydrolases"/>
    <property type="match status" value="1"/>
</dbReference>
<protein>
    <recommendedName>
        <fullName evidence="7">NACHT domain-containing protein</fullName>
    </recommendedName>
</protein>
<dbReference type="Pfam" id="PF25053">
    <property type="entry name" value="DUF7791"/>
    <property type="match status" value="1"/>
</dbReference>
<keyword evidence="1" id="KW-0677">Repeat</keyword>